<reference evidence="2" key="2">
    <citation type="submission" date="2020-10" db="EMBL/GenBank/DDBJ databases">
        <authorList>
            <person name="Scholz U."/>
            <person name="Mascher M."/>
            <person name="Fiebig A."/>
        </authorList>
    </citation>
    <scope>NUCLEOTIDE SEQUENCE [LARGE SCALE GENOMIC DNA]</scope>
    <source>
        <strain evidence="2">cv. Morex</strain>
    </source>
</reference>
<keyword evidence="1" id="KW-0812">Transmembrane</keyword>
<dbReference type="Proteomes" id="UP000011116">
    <property type="component" value="Chromosome 2H"/>
</dbReference>
<protein>
    <submittedName>
        <fullName evidence="2">Uncharacterized protein</fullName>
    </submittedName>
</protein>
<keyword evidence="3" id="KW-1185">Reference proteome</keyword>
<keyword evidence="1" id="KW-1133">Transmembrane helix</keyword>
<feature type="transmembrane region" description="Helical" evidence="1">
    <location>
        <begin position="135"/>
        <end position="152"/>
    </location>
</feature>
<accession>A0A8I6WQP8</accession>
<evidence type="ECO:0000313" key="2">
    <source>
        <dbReference type="EnsemblPlants" id="HORVU.MOREX.r3.2HG0175520.1.CDS1"/>
    </source>
</evidence>
<reference evidence="2" key="3">
    <citation type="submission" date="2022-01" db="UniProtKB">
        <authorList>
            <consortium name="EnsemblPlants"/>
        </authorList>
    </citation>
    <scope>IDENTIFICATION</scope>
    <source>
        <strain evidence="2">subsp. vulgare</strain>
    </source>
</reference>
<evidence type="ECO:0000256" key="1">
    <source>
        <dbReference type="SAM" id="Phobius"/>
    </source>
</evidence>
<dbReference type="AlphaFoldDB" id="A0A8I6WQP8"/>
<evidence type="ECO:0000313" key="3">
    <source>
        <dbReference type="Proteomes" id="UP000011116"/>
    </source>
</evidence>
<feature type="transmembrane region" description="Helical" evidence="1">
    <location>
        <begin position="158"/>
        <end position="180"/>
    </location>
</feature>
<dbReference type="Gramene" id="HORVU.MOREX.r3.2HG0175520.1">
    <property type="protein sequence ID" value="HORVU.MOREX.r3.2HG0175520.1.CDS1"/>
    <property type="gene ID" value="HORVU.MOREX.r3.2HG0175520"/>
</dbReference>
<reference evidence="3" key="1">
    <citation type="journal article" date="2012" name="Nature">
        <title>A physical, genetic and functional sequence assembly of the barley genome.</title>
        <authorList>
            <consortium name="The International Barley Genome Sequencing Consortium"/>
            <person name="Mayer K.F."/>
            <person name="Waugh R."/>
            <person name="Brown J.W."/>
            <person name="Schulman A."/>
            <person name="Langridge P."/>
            <person name="Platzer M."/>
            <person name="Fincher G.B."/>
            <person name="Muehlbauer G.J."/>
            <person name="Sato K."/>
            <person name="Close T.J."/>
            <person name="Wise R.P."/>
            <person name="Stein N."/>
        </authorList>
    </citation>
    <scope>NUCLEOTIDE SEQUENCE [LARGE SCALE GENOMIC DNA]</scope>
    <source>
        <strain evidence="3">cv. Morex</strain>
    </source>
</reference>
<organism evidence="2 3">
    <name type="scientific">Hordeum vulgare subsp. vulgare</name>
    <name type="common">Domesticated barley</name>
    <dbReference type="NCBI Taxonomy" id="112509"/>
    <lineage>
        <taxon>Eukaryota</taxon>
        <taxon>Viridiplantae</taxon>
        <taxon>Streptophyta</taxon>
        <taxon>Embryophyta</taxon>
        <taxon>Tracheophyta</taxon>
        <taxon>Spermatophyta</taxon>
        <taxon>Magnoliopsida</taxon>
        <taxon>Liliopsida</taxon>
        <taxon>Poales</taxon>
        <taxon>Poaceae</taxon>
        <taxon>BOP clade</taxon>
        <taxon>Pooideae</taxon>
        <taxon>Triticodae</taxon>
        <taxon>Triticeae</taxon>
        <taxon>Hordeinae</taxon>
        <taxon>Hordeum</taxon>
    </lineage>
</organism>
<sequence length="189" mass="19691">MAFIHRATHMPEAQMEVKTKLDEAVPDVEHQLLPPASIGHKPTGCPCSCELARAPSATASTSPATAARTLALVTATAGLAFAVDLGARGEHAALAVFAAGFMVLCASSSLLAWCAGRKAEQGRARAWPETAAARVPLWSFAVALVVCMTSWVSLRVPWAAGSALSTLGLLVGSLCFAEMLPCRFVSSKE</sequence>
<feature type="transmembrane region" description="Helical" evidence="1">
    <location>
        <begin position="69"/>
        <end position="87"/>
    </location>
</feature>
<dbReference type="EnsemblPlants" id="HORVU.MOREX.r3.2HG0175520.1">
    <property type="protein sequence ID" value="HORVU.MOREX.r3.2HG0175520.1.CDS1"/>
    <property type="gene ID" value="HORVU.MOREX.r3.2HG0175520"/>
</dbReference>
<proteinExistence type="predicted"/>
<name>A0A8I6WQP8_HORVV</name>
<keyword evidence="1" id="KW-0472">Membrane</keyword>
<feature type="transmembrane region" description="Helical" evidence="1">
    <location>
        <begin position="93"/>
        <end position="114"/>
    </location>
</feature>